<name>A0A0K6HM04_9HYPH</name>
<dbReference type="PANTHER" id="PTHR33376:SF5">
    <property type="entry name" value="EXTRACYTOPLASMIC SOLUTE RECEPTOR PROTEIN"/>
    <property type="match status" value="1"/>
</dbReference>
<dbReference type="EMBL" id="CYHE01000001">
    <property type="protein sequence ID" value="CUA91828.1"/>
    <property type="molecule type" value="Genomic_DNA"/>
</dbReference>
<evidence type="ECO:0000256" key="2">
    <source>
        <dbReference type="PIRSR" id="PIRSR039026-1"/>
    </source>
</evidence>
<dbReference type="Gene3D" id="3.40.190.10">
    <property type="entry name" value="Periplasmic binding protein-like II"/>
    <property type="match status" value="1"/>
</dbReference>
<dbReference type="InterPro" id="IPR018389">
    <property type="entry name" value="DctP_fam"/>
</dbReference>
<dbReference type="GO" id="GO:0046872">
    <property type="term" value="F:metal ion binding"/>
    <property type="evidence" value="ECO:0007669"/>
    <property type="project" value="UniProtKB-KW"/>
</dbReference>
<feature type="binding site" evidence="2">
    <location>
        <position position="163"/>
    </location>
    <ligand>
        <name>substrate</name>
    </ligand>
</feature>
<organism evidence="5 6">
    <name type="scientific">Pannonibacter indicus</name>
    <dbReference type="NCBI Taxonomy" id="466044"/>
    <lineage>
        <taxon>Bacteria</taxon>
        <taxon>Pseudomonadati</taxon>
        <taxon>Pseudomonadota</taxon>
        <taxon>Alphaproteobacteria</taxon>
        <taxon>Hyphomicrobiales</taxon>
        <taxon>Stappiaceae</taxon>
        <taxon>Pannonibacter</taxon>
    </lineage>
</organism>
<keyword evidence="1 4" id="KW-0732">Signal</keyword>
<evidence type="ECO:0000256" key="4">
    <source>
        <dbReference type="SAM" id="SignalP"/>
    </source>
</evidence>
<dbReference type="PROSITE" id="PS51318">
    <property type="entry name" value="TAT"/>
    <property type="match status" value="1"/>
</dbReference>
<dbReference type="InterPro" id="IPR038404">
    <property type="entry name" value="TRAP_DctP_sf"/>
</dbReference>
<dbReference type="Pfam" id="PF03480">
    <property type="entry name" value="DctP"/>
    <property type="match status" value="1"/>
</dbReference>
<feature type="binding site" evidence="3">
    <location>
        <position position="222"/>
    </location>
    <ligand>
        <name>Na(+)</name>
        <dbReference type="ChEBI" id="CHEBI:29101"/>
    </ligand>
</feature>
<dbReference type="InterPro" id="IPR026289">
    <property type="entry name" value="SBP_TakP-like"/>
</dbReference>
<feature type="signal peptide" evidence="4">
    <location>
        <begin position="1"/>
        <end position="32"/>
    </location>
</feature>
<dbReference type="SUPFAM" id="SSF53850">
    <property type="entry name" value="Periplasmic binding protein-like II"/>
    <property type="match status" value="1"/>
</dbReference>
<dbReference type="InterPro" id="IPR006311">
    <property type="entry name" value="TAT_signal"/>
</dbReference>
<dbReference type="NCBIfam" id="NF037995">
    <property type="entry name" value="TRAP_S1"/>
    <property type="match status" value="1"/>
</dbReference>
<dbReference type="Proteomes" id="UP000183900">
    <property type="component" value="Unassembled WGS sequence"/>
</dbReference>
<dbReference type="GO" id="GO:0031317">
    <property type="term" value="C:tripartite ATP-independent periplasmic transporter complex"/>
    <property type="evidence" value="ECO:0007669"/>
    <property type="project" value="InterPro"/>
</dbReference>
<keyword evidence="3" id="KW-0479">Metal-binding</keyword>
<dbReference type="AlphaFoldDB" id="A0A0K6HM04"/>
<protein>
    <submittedName>
        <fullName evidence="5">TRAP-type mannitol/chloroaromatic compound transport system, periplasmic component</fullName>
    </submittedName>
</protein>
<dbReference type="Gene3D" id="3.40.190.170">
    <property type="entry name" value="Bacterial extracellular solute-binding protein, family 7"/>
    <property type="match status" value="1"/>
</dbReference>
<dbReference type="GO" id="GO:0055085">
    <property type="term" value="P:transmembrane transport"/>
    <property type="evidence" value="ECO:0007669"/>
    <property type="project" value="InterPro"/>
</dbReference>
<evidence type="ECO:0000313" key="5">
    <source>
        <dbReference type="EMBL" id="CUA91828.1"/>
    </source>
</evidence>
<dbReference type="CDD" id="cd13604">
    <property type="entry name" value="PBP2_TRAP_ketoacid_lactate_like"/>
    <property type="match status" value="1"/>
</dbReference>
<evidence type="ECO:0000256" key="3">
    <source>
        <dbReference type="PIRSR" id="PIRSR039026-2"/>
    </source>
</evidence>
<feature type="binding site" evidence="3">
    <location>
        <position position="221"/>
    </location>
    <ligand>
        <name>substrate</name>
    </ligand>
</feature>
<keyword evidence="6" id="KW-1185">Reference proteome</keyword>
<feature type="binding site" evidence="2">
    <location>
        <position position="184"/>
    </location>
    <ligand>
        <name>substrate</name>
    </ligand>
</feature>
<accession>A0A0K6HM04</accession>
<feature type="binding site" evidence="3">
    <location>
        <position position="247"/>
    </location>
    <ligand>
        <name>substrate</name>
    </ligand>
</feature>
<sequence length="369" mass="39725">MSTETKPSASRRQALKLGAASAASLLAAPALANTGEAVIEWKMVTSWQKNLPGPGTTAQTICDRIEKMSGGRMRVRLFAAGELVPPLGVFDAVSAGTAQVAHTASFFWQGKMPAAVWFTAIPFGLLPLEHITWIEQGGGQALWDELYAPFGIKPVMAGNTGVQMGGWFRKEINTLDDLAGLKIRMPGLGGEVMRRLGATPVALPPGEIFPALQSGLIDATEFLGPWSDQAMGFQKVAKFYYAPGFHEPNGTGEALFNRTALEGLPEDLRTIVLEACKAENGRSLAESEWMNAGSLESLQKDEGVLLRFYPEDVLDALRRETAVVLGELAAQDELTARIHASYSKALARLAPWSRVSVQRFLAARDAGKA</sequence>
<dbReference type="RefSeq" id="WP_055453903.1">
    <property type="nucleotide sequence ID" value="NZ_CYHE01000001.1"/>
</dbReference>
<proteinExistence type="predicted"/>
<dbReference type="PANTHER" id="PTHR33376">
    <property type="match status" value="1"/>
</dbReference>
<reference evidence="6" key="1">
    <citation type="submission" date="2015-08" db="EMBL/GenBank/DDBJ databases">
        <authorList>
            <person name="Varghese N."/>
        </authorList>
    </citation>
    <scope>NUCLEOTIDE SEQUENCE [LARGE SCALE GENOMIC DNA]</scope>
    <source>
        <strain evidence="6">DSM 23407</strain>
    </source>
</reference>
<dbReference type="PIRSF" id="PIRSF039026">
    <property type="entry name" value="SiaP"/>
    <property type="match status" value="1"/>
</dbReference>
<feature type="chain" id="PRO_5005504093" evidence="4">
    <location>
        <begin position="33"/>
        <end position="369"/>
    </location>
</feature>
<evidence type="ECO:0000313" key="6">
    <source>
        <dbReference type="Proteomes" id="UP000183900"/>
    </source>
</evidence>
<gene>
    <name evidence="5" type="ORF">Ga0061067_101115</name>
</gene>
<dbReference type="OrthoDB" id="9780733at2"/>
<evidence type="ECO:0000256" key="1">
    <source>
        <dbReference type="ARBA" id="ARBA00022729"/>
    </source>
</evidence>